<dbReference type="PANTHER" id="PTHR11717">
    <property type="entry name" value="LOW MOLECULAR WEIGHT PROTEIN TYROSINE PHOSPHATASE"/>
    <property type="match status" value="1"/>
</dbReference>
<feature type="active site" description="Nucleophile" evidence="4">
    <location>
        <position position="12"/>
    </location>
</feature>
<dbReference type="InterPro" id="IPR036196">
    <property type="entry name" value="Ptyr_pPase_sf"/>
</dbReference>
<dbReference type="AlphaFoldDB" id="A0A948W6E1"/>
<name>A0A948W6E1_UNCEI</name>
<dbReference type="InterPro" id="IPR023485">
    <property type="entry name" value="Ptyr_pPase"/>
</dbReference>
<evidence type="ECO:0000256" key="3">
    <source>
        <dbReference type="ARBA" id="ARBA00022912"/>
    </source>
</evidence>
<keyword evidence="3" id="KW-0904">Protein phosphatase</keyword>
<evidence type="ECO:0000313" key="7">
    <source>
        <dbReference type="Proteomes" id="UP000777784"/>
    </source>
</evidence>
<dbReference type="SUPFAM" id="SSF52788">
    <property type="entry name" value="Phosphotyrosine protein phosphatases I"/>
    <property type="match status" value="1"/>
</dbReference>
<dbReference type="GO" id="GO:0004725">
    <property type="term" value="F:protein tyrosine phosphatase activity"/>
    <property type="evidence" value="ECO:0007669"/>
    <property type="project" value="InterPro"/>
</dbReference>
<evidence type="ECO:0000256" key="4">
    <source>
        <dbReference type="PIRSR" id="PIRSR617867-1"/>
    </source>
</evidence>
<gene>
    <name evidence="6" type="ORF">KJ970_06445</name>
</gene>
<dbReference type="EMBL" id="JAHJDP010000032">
    <property type="protein sequence ID" value="MBU2690551.1"/>
    <property type="molecule type" value="Genomic_DNA"/>
</dbReference>
<evidence type="ECO:0000256" key="1">
    <source>
        <dbReference type="ARBA" id="ARBA00011063"/>
    </source>
</evidence>
<reference evidence="6" key="1">
    <citation type="submission" date="2021-05" db="EMBL/GenBank/DDBJ databases">
        <title>Energy efficiency and biological interactions define the core microbiome of deep oligotrophic groundwater.</title>
        <authorList>
            <person name="Mehrshad M."/>
            <person name="Lopez-Fernandez M."/>
            <person name="Bell E."/>
            <person name="Bernier-Latmani R."/>
            <person name="Bertilsson S."/>
            <person name="Dopson M."/>
        </authorList>
    </citation>
    <scope>NUCLEOTIDE SEQUENCE</scope>
    <source>
        <strain evidence="6">Modern_marine.mb.64</strain>
    </source>
</reference>
<dbReference type="SMART" id="SM00226">
    <property type="entry name" value="LMWPc"/>
    <property type="match status" value="1"/>
</dbReference>
<organism evidence="6 7">
    <name type="scientific">Eiseniibacteriota bacterium</name>
    <dbReference type="NCBI Taxonomy" id="2212470"/>
    <lineage>
        <taxon>Bacteria</taxon>
        <taxon>Candidatus Eiseniibacteriota</taxon>
    </lineage>
</organism>
<dbReference type="Proteomes" id="UP000777784">
    <property type="component" value="Unassembled WGS sequence"/>
</dbReference>
<dbReference type="PRINTS" id="PR00719">
    <property type="entry name" value="LMWPTPASE"/>
</dbReference>
<dbReference type="InterPro" id="IPR017867">
    <property type="entry name" value="Tyr_phospatase_low_mol_wt"/>
</dbReference>
<sequence length="164" mass="17868">MGEKLFHVMVVCTGNICRSPIGEGLLTHRLRDLPVLVDSAGTAAPEGVPASQHGVDVCAERGLDISKHRSRLLTRTLLGDVDLVLVMEPYHQMEILTMAPDLADRVFIITEFVGEGDEGVGDPIGAGRYAYEETYAILERLTEKADPLIREMVNAKTQAGETHS</sequence>
<feature type="domain" description="Phosphotyrosine protein phosphatase I" evidence="5">
    <location>
        <begin position="6"/>
        <end position="147"/>
    </location>
</feature>
<feature type="active site" evidence="4">
    <location>
        <position position="18"/>
    </location>
</feature>
<accession>A0A948W6E1</accession>
<proteinExistence type="inferred from homology"/>
<comment type="caution">
    <text evidence="6">The sequence shown here is derived from an EMBL/GenBank/DDBJ whole genome shotgun (WGS) entry which is preliminary data.</text>
</comment>
<evidence type="ECO:0000313" key="6">
    <source>
        <dbReference type="EMBL" id="MBU2690551.1"/>
    </source>
</evidence>
<protein>
    <submittedName>
        <fullName evidence="6">Low molecular weight protein arginine phosphatase</fullName>
    </submittedName>
</protein>
<dbReference type="Pfam" id="PF01451">
    <property type="entry name" value="LMWPc"/>
    <property type="match status" value="1"/>
</dbReference>
<dbReference type="PANTHER" id="PTHR11717:SF31">
    <property type="entry name" value="LOW MOLECULAR WEIGHT PROTEIN-TYROSINE-PHOSPHATASE ETP-RELATED"/>
    <property type="match status" value="1"/>
</dbReference>
<evidence type="ECO:0000256" key="2">
    <source>
        <dbReference type="ARBA" id="ARBA00022801"/>
    </source>
</evidence>
<dbReference type="Gene3D" id="3.40.50.2300">
    <property type="match status" value="1"/>
</dbReference>
<dbReference type="InterPro" id="IPR050438">
    <property type="entry name" value="LMW_PTPase"/>
</dbReference>
<evidence type="ECO:0000259" key="5">
    <source>
        <dbReference type="SMART" id="SM00226"/>
    </source>
</evidence>
<feature type="active site" description="Proton donor" evidence="4">
    <location>
        <position position="122"/>
    </location>
</feature>
<keyword evidence="2" id="KW-0378">Hydrolase</keyword>
<comment type="similarity">
    <text evidence="1">Belongs to the low molecular weight phosphotyrosine protein phosphatase family.</text>
</comment>